<proteinExistence type="inferred from homology"/>
<evidence type="ECO:0000256" key="6">
    <source>
        <dbReference type="PIRSR" id="PIRSR600821-50"/>
    </source>
</evidence>
<dbReference type="GO" id="GO:0005829">
    <property type="term" value="C:cytosol"/>
    <property type="evidence" value="ECO:0007669"/>
    <property type="project" value="TreeGrafter"/>
</dbReference>
<evidence type="ECO:0000256" key="3">
    <source>
        <dbReference type="ARBA" id="ARBA00022898"/>
    </source>
</evidence>
<dbReference type="SUPFAM" id="SSF51419">
    <property type="entry name" value="PLP-binding barrel"/>
    <property type="match status" value="1"/>
</dbReference>
<evidence type="ECO:0000256" key="2">
    <source>
        <dbReference type="ARBA" id="ARBA00001933"/>
    </source>
</evidence>
<keyword evidence="3 5" id="KW-0663">Pyridoxal phosphate</keyword>
<dbReference type="InterPro" id="IPR011079">
    <property type="entry name" value="Ala_racemase_C"/>
</dbReference>
<dbReference type="SUPFAM" id="SSF50621">
    <property type="entry name" value="Alanine racemase C-terminal domain-like"/>
    <property type="match status" value="1"/>
</dbReference>
<dbReference type="Pfam" id="PF01168">
    <property type="entry name" value="Ala_racemase_N"/>
    <property type="match status" value="1"/>
</dbReference>
<comment type="similarity">
    <text evidence="5">Belongs to the alanine racemase family.</text>
</comment>
<dbReference type="PANTHER" id="PTHR30511">
    <property type="entry name" value="ALANINE RACEMASE"/>
    <property type="match status" value="1"/>
</dbReference>
<dbReference type="CDD" id="cd00430">
    <property type="entry name" value="PLPDE_III_AR"/>
    <property type="match status" value="1"/>
</dbReference>
<dbReference type="InterPro" id="IPR001608">
    <property type="entry name" value="Ala_racemase_N"/>
</dbReference>
<dbReference type="InterPro" id="IPR009006">
    <property type="entry name" value="Ala_racemase/Decarboxylase_C"/>
</dbReference>
<dbReference type="InterPro" id="IPR029066">
    <property type="entry name" value="PLP-binding_barrel"/>
</dbReference>
<dbReference type="HAMAP" id="MF_01201">
    <property type="entry name" value="Ala_racemase"/>
    <property type="match status" value="1"/>
</dbReference>
<dbReference type="EC" id="5.1.1.1" evidence="5"/>
<name>A0A4R6TQY8_9FLAO</name>
<dbReference type="UniPathway" id="UPA00042">
    <property type="reaction ID" value="UER00497"/>
</dbReference>
<keyword evidence="10" id="KW-1185">Reference proteome</keyword>
<evidence type="ECO:0000259" key="8">
    <source>
        <dbReference type="SMART" id="SM01005"/>
    </source>
</evidence>
<feature type="active site" description="Proton acceptor; specific for L-alanine" evidence="5">
    <location>
        <position position="271"/>
    </location>
</feature>
<comment type="pathway">
    <text evidence="5">Amino-acid biosynthesis; D-alanine biosynthesis; D-alanine from L-alanine: step 1/1.</text>
</comment>
<evidence type="ECO:0000256" key="4">
    <source>
        <dbReference type="ARBA" id="ARBA00023235"/>
    </source>
</evidence>
<dbReference type="EMBL" id="SNYI01000001">
    <property type="protein sequence ID" value="TDQ32896.1"/>
    <property type="molecule type" value="Genomic_DNA"/>
</dbReference>
<dbReference type="Gene3D" id="2.40.37.10">
    <property type="entry name" value="Lyase, Ornithine Decarboxylase, Chain A, domain 1"/>
    <property type="match status" value="1"/>
</dbReference>
<dbReference type="Proteomes" id="UP000295468">
    <property type="component" value="Unassembled WGS sequence"/>
</dbReference>
<dbReference type="Gene3D" id="3.20.20.10">
    <property type="entry name" value="Alanine racemase"/>
    <property type="match status" value="1"/>
</dbReference>
<dbReference type="Pfam" id="PF00842">
    <property type="entry name" value="Ala_racemase_C"/>
    <property type="match status" value="1"/>
</dbReference>
<protein>
    <recommendedName>
        <fullName evidence="5">Alanine racemase</fullName>
        <ecNumber evidence="5">5.1.1.1</ecNumber>
    </recommendedName>
</protein>
<dbReference type="RefSeq" id="WP_133642921.1">
    <property type="nucleotide sequence ID" value="NZ_SNYI01000001.1"/>
</dbReference>
<evidence type="ECO:0000256" key="1">
    <source>
        <dbReference type="ARBA" id="ARBA00000316"/>
    </source>
</evidence>
<dbReference type="OrthoDB" id="9801978at2"/>
<feature type="binding site" evidence="5 7">
    <location>
        <position position="143"/>
    </location>
    <ligand>
        <name>substrate</name>
    </ligand>
</feature>
<dbReference type="InterPro" id="IPR000821">
    <property type="entry name" value="Ala_racemase"/>
</dbReference>
<evidence type="ECO:0000256" key="5">
    <source>
        <dbReference type="HAMAP-Rule" id="MF_01201"/>
    </source>
</evidence>
<feature type="modified residue" description="N6-(pyridoxal phosphate)lysine" evidence="5 6">
    <location>
        <position position="45"/>
    </location>
</feature>
<evidence type="ECO:0000313" key="9">
    <source>
        <dbReference type="EMBL" id="TDQ32896.1"/>
    </source>
</evidence>
<comment type="function">
    <text evidence="5">Catalyzes the interconversion of L-alanine and D-alanine. May also act on other amino acids.</text>
</comment>
<dbReference type="NCBIfam" id="TIGR00492">
    <property type="entry name" value="alr"/>
    <property type="match status" value="1"/>
</dbReference>
<dbReference type="GO" id="GO:0030632">
    <property type="term" value="P:D-alanine biosynthetic process"/>
    <property type="evidence" value="ECO:0007669"/>
    <property type="project" value="UniProtKB-UniRule"/>
</dbReference>
<gene>
    <name evidence="9" type="ORF">CLV82_0733</name>
</gene>
<dbReference type="PRINTS" id="PR00992">
    <property type="entry name" value="ALARACEMASE"/>
</dbReference>
<dbReference type="PANTHER" id="PTHR30511:SF0">
    <property type="entry name" value="ALANINE RACEMASE, CATABOLIC-RELATED"/>
    <property type="match status" value="1"/>
</dbReference>
<evidence type="ECO:0000313" key="10">
    <source>
        <dbReference type="Proteomes" id="UP000295468"/>
    </source>
</evidence>
<comment type="caution">
    <text evidence="9">The sequence shown here is derived from an EMBL/GenBank/DDBJ whole genome shotgun (WGS) entry which is preliminary data.</text>
</comment>
<comment type="cofactor">
    <cofactor evidence="2 5 6">
        <name>pyridoxal 5'-phosphate</name>
        <dbReference type="ChEBI" id="CHEBI:597326"/>
    </cofactor>
</comment>
<evidence type="ECO:0000256" key="7">
    <source>
        <dbReference type="PIRSR" id="PIRSR600821-52"/>
    </source>
</evidence>
<dbReference type="GO" id="GO:0030170">
    <property type="term" value="F:pyridoxal phosphate binding"/>
    <property type="evidence" value="ECO:0007669"/>
    <property type="project" value="UniProtKB-UniRule"/>
</dbReference>
<feature type="active site" description="Proton acceptor; specific for D-alanine" evidence="5">
    <location>
        <position position="45"/>
    </location>
</feature>
<sequence length="375" mass="40929">MLRPDNNKTSTGETVLEIDLSALENNYRYLVSHIAPGTRFMAVVKAFAYGSEAARIALKLQELGADYFAVAYTNEGVALRDAGITRPILVLHPQPISYKTIIARCLEPALYSENLLEGFAKTARDEGQKEYPVHLKFNTGLNRLGFTPEHAGKIASEIKIIPCLRVASVFSHLAASEDPAEKEFTKDQLRSFARICISVEKELGYRPLRHLLNTSGILNYPDHQYDMVRSGIGLYGFGNDAVYDSKLTPVASLKTVISQIHEIGAGESVGYNRAFRASTPVRTATLPLGHADGIGRQYGNGKGYVTIRGNRAPIIGNVCMDMIMVDVTGIDCREGDEVVVFGKESSADLLAAAAGTISYELITGISQRVRRKITG</sequence>
<reference evidence="9 10" key="1">
    <citation type="submission" date="2019-03" db="EMBL/GenBank/DDBJ databases">
        <title>Genomic Encyclopedia of Archaeal and Bacterial Type Strains, Phase II (KMG-II): from individual species to whole genera.</title>
        <authorList>
            <person name="Goeker M."/>
        </authorList>
    </citation>
    <scope>NUCLEOTIDE SEQUENCE [LARGE SCALE GENOMIC DNA]</scope>
    <source>
        <strain evidence="9 10">DSM 18435</strain>
    </source>
</reference>
<accession>A0A4R6TQY8</accession>
<dbReference type="GO" id="GO:0008784">
    <property type="term" value="F:alanine racemase activity"/>
    <property type="evidence" value="ECO:0007669"/>
    <property type="project" value="UniProtKB-UniRule"/>
</dbReference>
<feature type="domain" description="Alanine racemase C-terminal" evidence="8">
    <location>
        <begin position="250"/>
        <end position="374"/>
    </location>
</feature>
<feature type="binding site" evidence="5 7">
    <location>
        <position position="320"/>
    </location>
    <ligand>
        <name>substrate</name>
    </ligand>
</feature>
<dbReference type="AlphaFoldDB" id="A0A4R6TQY8"/>
<dbReference type="FunFam" id="3.20.20.10:FF:000002">
    <property type="entry name" value="Alanine racemase"/>
    <property type="match status" value="1"/>
</dbReference>
<dbReference type="SMART" id="SM01005">
    <property type="entry name" value="Ala_racemase_C"/>
    <property type="match status" value="1"/>
</dbReference>
<organism evidence="9 10">
    <name type="scientific">Zeaxanthinibacter enoshimensis</name>
    <dbReference type="NCBI Taxonomy" id="392009"/>
    <lineage>
        <taxon>Bacteria</taxon>
        <taxon>Pseudomonadati</taxon>
        <taxon>Bacteroidota</taxon>
        <taxon>Flavobacteriia</taxon>
        <taxon>Flavobacteriales</taxon>
        <taxon>Flavobacteriaceae</taxon>
        <taxon>Zeaxanthinibacter</taxon>
    </lineage>
</organism>
<keyword evidence="4 5" id="KW-0413">Isomerase</keyword>
<comment type="catalytic activity">
    <reaction evidence="1 5">
        <text>L-alanine = D-alanine</text>
        <dbReference type="Rhea" id="RHEA:20249"/>
        <dbReference type="ChEBI" id="CHEBI:57416"/>
        <dbReference type="ChEBI" id="CHEBI:57972"/>
        <dbReference type="EC" id="5.1.1.1"/>
    </reaction>
</comment>